<evidence type="ECO:0000256" key="7">
    <source>
        <dbReference type="ARBA" id="ARBA00023235"/>
    </source>
</evidence>
<dbReference type="SUPFAM" id="SSF56784">
    <property type="entry name" value="HAD-like"/>
    <property type="match status" value="1"/>
</dbReference>
<reference evidence="12 13" key="1">
    <citation type="submission" date="2019-03" db="EMBL/GenBank/DDBJ databases">
        <title>Genomic Encyclopedia of Type Strains, Phase IV (KMG-IV): sequencing the most valuable type-strain genomes for metagenomic binning, comparative biology and taxonomic classification.</title>
        <authorList>
            <person name="Goeker M."/>
        </authorList>
    </citation>
    <scope>NUCLEOTIDE SEQUENCE [LARGE SCALE GENOMIC DNA]</scope>
    <source>
        <strain evidence="12 13">DSM 24455</strain>
    </source>
</reference>
<dbReference type="GO" id="GO:0008801">
    <property type="term" value="F:beta-phosphoglucomutase activity"/>
    <property type="evidence" value="ECO:0007669"/>
    <property type="project" value="UniProtKB-EC"/>
</dbReference>
<dbReference type="NCBIfam" id="TIGR01549">
    <property type="entry name" value="HAD-SF-IA-v1"/>
    <property type="match status" value="1"/>
</dbReference>
<sequence length="218" mass="24366">MLKAVIFDMDGVIVDSEPVHEKVCKRRFKELNINVTDEEYDAFVGTTNTEMWTIIKSKYNLNETVEELVSMHLEEVMEYLRESDETPIPGIKDLLGSIKREGIKIALASSSPMENIELVLEKFGIGDYFESVISGENLERSKPAPDIFLKSAEKLGVNPENCVVIEDSHNGVKAAKAAGMKCVGFKNINSGNQDLSMADIIVYSIEDVNIERLKALFE</sequence>
<dbReference type="GO" id="GO:0016787">
    <property type="term" value="F:hydrolase activity"/>
    <property type="evidence" value="ECO:0007669"/>
    <property type="project" value="UniProtKB-KW"/>
</dbReference>
<dbReference type="AlphaFoldDB" id="A0A4R7K9E6"/>
<dbReference type="PANTHER" id="PTHR46193:SF18">
    <property type="entry name" value="HEXITOL PHOSPHATASE B"/>
    <property type="match status" value="1"/>
</dbReference>
<evidence type="ECO:0000256" key="8">
    <source>
        <dbReference type="ARBA" id="ARBA00023277"/>
    </source>
</evidence>
<dbReference type="Pfam" id="PF13419">
    <property type="entry name" value="HAD_2"/>
    <property type="match status" value="1"/>
</dbReference>
<evidence type="ECO:0000256" key="11">
    <source>
        <dbReference type="ARBA" id="ARBA00044991"/>
    </source>
</evidence>
<dbReference type="InterPro" id="IPR051600">
    <property type="entry name" value="Beta-PGM-like"/>
</dbReference>
<dbReference type="NCBIfam" id="TIGR01509">
    <property type="entry name" value="HAD-SF-IA-v3"/>
    <property type="match status" value="1"/>
</dbReference>
<keyword evidence="13" id="KW-1185">Reference proteome</keyword>
<dbReference type="NCBIfam" id="TIGR02009">
    <property type="entry name" value="PGMB-YQAB-SF"/>
    <property type="match status" value="1"/>
</dbReference>
<keyword evidence="3" id="KW-0597">Phosphoprotein</keyword>
<dbReference type="PRINTS" id="PR00413">
    <property type="entry name" value="HADHALOGNASE"/>
</dbReference>
<dbReference type="EMBL" id="SOAZ01000030">
    <property type="protein sequence ID" value="TDT50372.1"/>
    <property type="molecule type" value="Genomic_DNA"/>
</dbReference>
<comment type="similarity">
    <text evidence="2">Belongs to the HAD-like hydrolase superfamily. CbbY/CbbZ/Gph/YieH family.</text>
</comment>
<evidence type="ECO:0000256" key="9">
    <source>
        <dbReference type="ARBA" id="ARBA00044926"/>
    </source>
</evidence>
<organism evidence="12 13">
    <name type="scientific">Fonticella tunisiensis</name>
    <dbReference type="NCBI Taxonomy" id="1096341"/>
    <lineage>
        <taxon>Bacteria</taxon>
        <taxon>Bacillati</taxon>
        <taxon>Bacillota</taxon>
        <taxon>Clostridia</taxon>
        <taxon>Eubacteriales</taxon>
        <taxon>Clostridiaceae</taxon>
        <taxon>Fonticella</taxon>
    </lineage>
</organism>
<dbReference type="PANTHER" id="PTHR46193">
    <property type="entry name" value="6-PHOSPHOGLUCONATE PHOSPHATASE"/>
    <property type="match status" value="1"/>
</dbReference>
<dbReference type="SFLD" id="SFLDG01135">
    <property type="entry name" value="C1.5.6:_HAD__Beta-PGM__Phospha"/>
    <property type="match status" value="1"/>
</dbReference>
<evidence type="ECO:0000313" key="12">
    <source>
        <dbReference type="EMBL" id="TDT50372.1"/>
    </source>
</evidence>
<dbReference type="CDD" id="cd16423">
    <property type="entry name" value="HAD_BPGM-like"/>
    <property type="match status" value="1"/>
</dbReference>
<dbReference type="InterPro" id="IPR023214">
    <property type="entry name" value="HAD_sf"/>
</dbReference>
<accession>A0A4R7K9E6</accession>
<dbReference type="InterPro" id="IPR036412">
    <property type="entry name" value="HAD-like_sf"/>
</dbReference>
<evidence type="ECO:0000256" key="4">
    <source>
        <dbReference type="ARBA" id="ARBA00022723"/>
    </source>
</evidence>
<protein>
    <recommendedName>
        <fullName evidence="11">Beta-phosphoglucomutase</fullName>
        <ecNumber evidence="10">5.4.2.6</ecNumber>
    </recommendedName>
</protein>
<dbReference type="InterPro" id="IPR023198">
    <property type="entry name" value="PGP-like_dom2"/>
</dbReference>
<evidence type="ECO:0000256" key="6">
    <source>
        <dbReference type="ARBA" id="ARBA00022842"/>
    </source>
</evidence>
<dbReference type="InterPro" id="IPR006439">
    <property type="entry name" value="HAD-SF_hydro_IA"/>
</dbReference>
<gene>
    <name evidence="12" type="ORF">EDD71_13032</name>
</gene>
<keyword evidence="6" id="KW-0460">Magnesium</keyword>
<keyword evidence="7" id="KW-0413">Isomerase</keyword>
<evidence type="ECO:0000256" key="3">
    <source>
        <dbReference type="ARBA" id="ARBA00022553"/>
    </source>
</evidence>
<proteinExistence type="inferred from homology"/>
<keyword evidence="8" id="KW-0119">Carbohydrate metabolism</keyword>
<evidence type="ECO:0000256" key="1">
    <source>
        <dbReference type="ARBA" id="ARBA00001946"/>
    </source>
</evidence>
<dbReference type="InterPro" id="IPR041492">
    <property type="entry name" value="HAD_2"/>
</dbReference>
<keyword evidence="4" id="KW-0479">Metal-binding</keyword>
<comment type="cofactor">
    <cofactor evidence="1">
        <name>Mg(2+)</name>
        <dbReference type="ChEBI" id="CHEBI:18420"/>
    </cofactor>
</comment>
<dbReference type="RefSeq" id="WP_133629241.1">
    <property type="nucleotide sequence ID" value="NZ_SOAZ01000030.1"/>
</dbReference>
<comment type="caution">
    <text evidence="12">The sequence shown here is derived from an EMBL/GenBank/DDBJ whole genome shotgun (WGS) entry which is preliminary data.</text>
</comment>
<evidence type="ECO:0000256" key="5">
    <source>
        <dbReference type="ARBA" id="ARBA00022801"/>
    </source>
</evidence>
<dbReference type="Proteomes" id="UP000295325">
    <property type="component" value="Unassembled WGS sequence"/>
</dbReference>
<evidence type="ECO:0000256" key="2">
    <source>
        <dbReference type="ARBA" id="ARBA00006171"/>
    </source>
</evidence>
<comment type="catalytic activity">
    <reaction evidence="9">
        <text>beta-D-glucose 1-phosphate = beta-D-glucose 6-phosphate</text>
        <dbReference type="Rhea" id="RHEA:20113"/>
        <dbReference type="ChEBI" id="CHEBI:57684"/>
        <dbReference type="ChEBI" id="CHEBI:58247"/>
        <dbReference type="EC" id="5.4.2.6"/>
    </reaction>
</comment>
<dbReference type="FunFam" id="3.40.50.1000:FF:000036">
    <property type="entry name" value="HAD family hydrolase"/>
    <property type="match status" value="1"/>
</dbReference>
<dbReference type="SFLD" id="SFLDG01129">
    <property type="entry name" value="C1.5:_HAD__Beta-PGM__Phosphata"/>
    <property type="match status" value="1"/>
</dbReference>
<dbReference type="OrthoDB" id="9797743at2"/>
<dbReference type="GO" id="GO:0046872">
    <property type="term" value="F:metal ion binding"/>
    <property type="evidence" value="ECO:0007669"/>
    <property type="project" value="UniProtKB-KW"/>
</dbReference>
<dbReference type="Gene3D" id="1.10.150.240">
    <property type="entry name" value="Putative phosphatase, domain 2"/>
    <property type="match status" value="1"/>
</dbReference>
<dbReference type="SFLD" id="SFLDS00003">
    <property type="entry name" value="Haloacid_Dehalogenase"/>
    <property type="match status" value="1"/>
</dbReference>
<name>A0A4R7K9E6_9CLOT</name>
<dbReference type="EC" id="5.4.2.6" evidence="10"/>
<keyword evidence="5 12" id="KW-0378">Hydrolase</keyword>
<evidence type="ECO:0000313" key="13">
    <source>
        <dbReference type="Proteomes" id="UP000295325"/>
    </source>
</evidence>
<evidence type="ECO:0000256" key="10">
    <source>
        <dbReference type="ARBA" id="ARBA00044968"/>
    </source>
</evidence>
<dbReference type="Gene3D" id="3.40.50.1000">
    <property type="entry name" value="HAD superfamily/HAD-like"/>
    <property type="match status" value="1"/>
</dbReference>
<dbReference type="InterPro" id="IPR010976">
    <property type="entry name" value="B-phosphoglucomutase_hydrolase"/>
</dbReference>